<evidence type="ECO:0000313" key="2">
    <source>
        <dbReference type="EMBL" id="MFC6395894.1"/>
    </source>
</evidence>
<dbReference type="InterPro" id="IPR000836">
    <property type="entry name" value="PRTase_dom"/>
</dbReference>
<dbReference type="SUPFAM" id="SSF53271">
    <property type="entry name" value="PRTase-like"/>
    <property type="match status" value="1"/>
</dbReference>
<protein>
    <submittedName>
        <fullName evidence="2">ComF family protein</fullName>
    </submittedName>
</protein>
<reference evidence="3" key="1">
    <citation type="journal article" date="2019" name="Int. J. Syst. Evol. Microbiol.">
        <title>The Global Catalogue of Microorganisms (GCM) 10K type strain sequencing project: providing services to taxonomists for standard genome sequencing and annotation.</title>
        <authorList>
            <consortium name="The Broad Institute Genomics Platform"/>
            <consortium name="The Broad Institute Genome Sequencing Center for Infectious Disease"/>
            <person name="Wu L."/>
            <person name="Ma J."/>
        </authorList>
    </citation>
    <scope>NUCLEOTIDE SEQUENCE [LARGE SCALE GENOMIC DNA]</scope>
    <source>
        <strain evidence="3">CGMCC 1.15277</strain>
    </source>
</reference>
<evidence type="ECO:0000313" key="3">
    <source>
        <dbReference type="Proteomes" id="UP001596266"/>
    </source>
</evidence>
<sequence>MLDEMADLLVGARCPGCQRPGLGLCERCRDALAGRKRVIPGAIPLGVGTEYGPLVRALVTAHKDRGAWFLCRPLADLLAEAVAALGFDGPLVLAPVPSSAASVRERGYDHGGALGGRAARTLRAADVDVTARQLLRRTRPVADQSGLGRHERARNQRGTMAAAAGSGAVVVVDDLCTTGASVAESVRALRASGWTVVGAAVVAHPRRTVPLVR</sequence>
<dbReference type="PANTHER" id="PTHR47505">
    <property type="entry name" value="DNA UTILIZATION PROTEIN YHGH"/>
    <property type="match status" value="1"/>
</dbReference>
<dbReference type="InterPro" id="IPR051910">
    <property type="entry name" value="ComF/GntX_DNA_util-trans"/>
</dbReference>
<dbReference type="CDD" id="cd06223">
    <property type="entry name" value="PRTases_typeI"/>
    <property type="match status" value="1"/>
</dbReference>
<comment type="similarity">
    <text evidence="1">Belongs to the ComF/GntX family.</text>
</comment>
<dbReference type="Proteomes" id="UP001596266">
    <property type="component" value="Unassembled WGS sequence"/>
</dbReference>
<dbReference type="RefSeq" id="WP_343886038.1">
    <property type="nucleotide sequence ID" value="NZ_BAAAKI010000012.1"/>
</dbReference>
<gene>
    <name evidence="2" type="ORF">ACFP57_02635</name>
</gene>
<proteinExistence type="inferred from homology"/>
<accession>A0ABW1WXE7</accession>
<evidence type="ECO:0000256" key="1">
    <source>
        <dbReference type="ARBA" id="ARBA00008007"/>
    </source>
</evidence>
<name>A0ABW1WXE7_9ACTN</name>
<organism evidence="2 3">
    <name type="scientific">Luteococcus sanguinis</name>
    <dbReference type="NCBI Taxonomy" id="174038"/>
    <lineage>
        <taxon>Bacteria</taxon>
        <taxon>Bacillati</taxon>
        <taxon>Actinomycetota</taxon>
        <taxon>Actinomycetes</taxon>
        <taxon>Propionibacteriales</taxon>
        <taxon>Propionibacteriaceae</taxon>
        <taxon>Luteococcus</taxon>
    </lineage>
</organism>
<dbReference type="Gene3D" id="3.40.50.2020">
    <property type="match status" value="1"/>
</dbReference>
<comment type="caution">
    <text evidence="2">The sequence shown here is derived from an EMBL/GenBank/DDBJ whole genome shotgun (WGS) entry which is preliminary data.</text>
</comment>
<keyword evidence="3" id="KW-1185">Reference proteome</keyword>
<dbReference type="PANTHER" id="PTHR47505:SF1">
    <property type="entry name" value="DNA UTILIZATION PROTEIN YHGH"/>
    <property type="match status" value="1"/>
</dbReference>
<dbReference type="EMBL" id="JBHSUA010000008">
    <property type="protein sequence ID" value="MFC6395894.1"/>
    <property type="molecule type" value="Genomic_DNA"/>
</dbReference>
<dbReference type="InterPro" id="IPR029057">
    <property type="entry name" value="PRTase-like"/>
</dbReference>